<dbReference type="SUPFAM" id="SSF53850">
    <property type="entry name" value="Periplasmic binding protein-like II"/>
    <property type="match status" value="1"/>
</dbReference>
<dbReference type="Proteomes" id="UP000245624">
    <property type="component" value="Unassembled WGS sequence"/>
</dbReference>
<dbReference type="OrthoDB" id="9768630at2"/>
<accession>A0A317KX42</accession>
<reference evidence="1 2" key="1">
    <citation type="submission" date="2018-05" db="EMBL/GenBank/DDBJ databases">
        <title>Genomic analysis of Gracilibacillus dipsosauri DD1 reveals novel features of a salt-tolerant amylase.</title>
        <authorList>
            <person name="Deutch C.E."/>
            <person name="Yang S."/>
        </authorList>
    </citation>
    <scope>NUCLEOTIDE SEQUENCE [LARGE SCALE GENOMIC DNA]</scope>
    <source>
        <strain evidence="1 2">DD1</strain>
    </source>
</reference>
<proteinExistence type="predicted"/>
<protein>
    <submittedName>
        <fullName evidence="1">ABC transporter substrate-binding protein</fullName>
    </submittedName>
</protein>
<dbReference type="PANTHER" id="PTHR43649:SF14">
    <property type="entry name" value="BLR3389 PROTEIN"/>
    <property type="match status" value="1"/>
</dbReference>
<dbReference type="InterPro" id="IPR006059">
    <property type="entry name" value="SBP"/>
</dbReference>
<dbReference type="Pfam" id="PF13416">
    <property type="entry name" value="SBP_bac_8"/>
    <property type="match status" value="1"/>
</dbReference>
<gene>
    <name evidence="1" type="ORF">DLJ74_12480</name>
</gene>
<dbReference type="PANTHER" id="PTHR43649">
    <property type="entry name" value="ARABINOSE-BINDING PROTEIN-RELATED"/>
    <property type="match status" value="1"/>
</dbReference>
<organism evidence="1 2">
    <name type="scientific">Gracilibacillus dipsosauri</name>
    <dbReference type="NCBI Taxonomy" id="178340"/>
    <lineage>
        <taxon>Bacteria</taxon>
        <taxon>Bacillati</taxon>
        <taxon>Bacillota</taxon>
        <taxon>Bacilli</taxon>
        <taxon>Bacillales</taxon>
        <taxon>Bacillaceae</taxon>
        <taxon>Gracilibacillus</taxon>
    </lineage>
</organism>
<sequence length="417" mass="46875">MLILPFFLFVLASCSSDSETNNNAKIELDFWTLFGGGDLSFMEEIVEEFNNSQDEIVVNMPAIRNSDYYTKLVTSVAANRGPDVAIAHTSKIPELNSRGLTEPIDDFAEEVGLDFNEFTKNLVEGTNLNGKHYGVPIDTHPFIMYVNNDLAAQAGVLDENGNIIMEETPEGYIDFLLKIKKALPDKIPLAISNAGADPFRMWWAFYFQMGGSPIYSGDLSSPDVTIDREIAIKAANYVRSLFHEHEIVPLNLADFYQDFQTGRAVTMTTGVWATGIWETTEGLDFTALPLPNLFEQKATWGDSHTLIMPIKENTTREKQLAVVKFMDFVTDRGVDWAEAGHIPAKKSVVESQEFQDLPYRSDYAKVAEYVALPNKTAYGDMSKRVFEQNLDLAWTNRESTEKVIDTLIKDLENLVKK</sequence>
<dbReference type="EMBL" id="QGTD01000011">
    <property type="protein sequence ID" value="PWU68081.1"/>
    <property type="molecule type" value="Genomic_DNA"/>
</dbReference>
<dbReference type="InterPro" id="IPR050490">
    <property type="entry name" value="Bact_solute-bd_prot1"/>
</dbReference>
<evidence type="ECO:0000313" key="1">
    <source>
        <dbReference type="EMBL" id="PWU68081.1"/>
    </source>
</evidence>
<comment type="caution">
    <text evidence="1">The sequence shown here is derived from an EMBL/GenBank/DDBJ whole genome shotgun (WGS) entry which is preliminary data.</text>
</comment>
<evidence type="ECO:0000313" key="2">
    <source>
        <dbReference type="Proteomes" id="UP000245624"/>
    </source>
</evidence>
<dbReference type="AlphaFoldDB" id="A0A317KX42"/>
<keyword evidence="2" id="KW-1185">Reference proteome</keyword>
<name>A0A317KX42_9BACI</name>
<dbReference type="Gene3D" id="3.40.190.10">
    <property type="entry name" value="Periplasmic binding protein-like II"/>
    <property type="match status" value="1"/>
</dbReference>